<dbReference type="AlphaFoldDB" id="A0A432MD83"/>
<dbReference type="EMBL" id="RYZH01000076">
    <property type="protein sequence ID" value="RUL82166.1"/>
    <property type="molecule type" value="Genomic_DNA"/>
</dbReference>
<reference evidence="4 5" key="2">
    <citation type="submission" date="2019-01" db="EMBL/GenBank/DDBJ databases">
        <title>Tautonia sociabilis, a novel thermotolerant planctomycete of Isosphaeraceae family, isolated from a 4000 m deep subterranean habitat.</title>
        <authorList>
            <person name="Kovaleva O.L."/>
            <person name="Elcheninov A.G."/>
            <person name="Van Heerden E."/>
            <person name="Toshchakov S.V."/>
            <person name="Novikov A."/>
            <person name="Bonch-Osmolovskaya E.A."/>
            <person name="Kublanov I.V."/>
        </authorList>
    </citation>
    <scope>NUCLEOTIDE SEQUENCE [LARGE SCALE GENOMIC DNA]</scope>
    <source>
        <strain evidence="4 5">GM2012</strain>
    </source>
</reference>
<comment type="caution">
    <text evidence="4">The sequence shown here is derived from an EMBL/GenBank/DDBJ whole genome shotgun (WGS) entry which is preliminary data.</text>
</comment>
<sequence length="229" mass="23732">MNRIALSIALAFGLLAGSSTPSPAQDSDRGAAPPPAPAAPDWFAAAPEGGIVPLGDAEAGAGGPIAAKGRRSYSQERALADARAELERAVASWLAPEVPEGWTPPAGLIDALVLDRHIEPVLVNLQSTLGPVANDPELDLPDLLYVAAMRANLTPGHREAIIQAYRQEVGARRSALLVGLGGFLLSCLAILSLYIRADEATKGYYTNRLRAVAVASAGAAGAIIYRLLA</sequence>
<keyword evidence="2" id="KW-0472">Membrane</keyword>
<keyword evidence="2" id="KW-0812">Transmembrane</keyword>
<accession>A0A432MD83</accession>
<dbReference type="RefSeq" id="WP_126727984.1">
    <property type="nucleotide sequence ID" value="NZ_RYZH01000076.1"/>
</dbReference>
<proteinExistence type="predicted"/>
<feature type="signal peptide" evidence="3">
    <location>
        <begin position="1"/>
        <end position="24"/>
    </location>
</feature>
<feature type="region of interest" description="Disordered" evidence="1">
    <location>
        <begin position="19"/>
        <end position="43"/>
    </location>
</feature>
<evidence type="ECO:0000256" key="1">
    <source>
        <dbReference type="SAM" id="MobiDB-lite"/>
    </source>
</evidence>
<keyword evidence="5" id="KW-1185">Reference proteome</keyword>
<dbReference type="OrthoDB" id="287894at2"/>
<keyword evidence="2" id="KW-1133">Transmembrane helix</keyword>
<gene>
    <name evidence="4" type="ORF">TsocGM_23925</name>
</gene>
<reference evidence="4 5" key="1">
    <citation type="submission" date="2018-12" db="EMBL/GenBank/DDBJ databases">
        <authorList>
            <person name="Toschakov S.V."/>
        </authorList>
    </citation>
    <scope>NUCLEOTIDE SEQUENCE [LARGE SCALE GENOMIC DNA]</scope>
    <source>
        <strain evidence="4 5">GM2012</strain>
    </source>
</reference>
<name>A0A432MD83_9BACT</name>
<evidence type="ECO:0000256" key="2">
    <source>
        <dbReference type="SAM" id="Phobius"/>
    </source>
</evidence>
<feature type="transmembrane region" description="Helical" evidence="2">
    <location>
        <begin position="175"/>
        <end position="197"/>
    </location>
</feature>
<keyword evidence="3" id="KW-0732">Signal</keyword>
<feature type="chain" id="PRO_5018982813" evidence="3">
    <location>
        <begin position="25"/>
        <end position="229"/>
    </location>
</feature>
<protein>
    <submittedName>
        <fullName evidence="4">Uncharacterized protein</fullName>
    </submittedName>
</protein>
<dbReference type="Proteomes" id="UP000280296">
    <property type="component" value="Unassembled WGS sequence"/>
</dbReference>
<evidence type="ECO:0000256" key="3">
    <source>
        <dbReference type="SAM" id="SignalP"/>
    </source>
</evidence>
<feature type="transmembrane region" description="Helical" evidence="2">
    <location>
        <begin position="209"/>
        <end position="228"/>
    </location>
</feature>
<evidence type="ECO:0000313" key="5">
    <source>
        <dbReference type="Proteomes" id="UP000280296"/>
    </source>
</evidence>
<organism evidence="4 5">
    <name type="scientific">Tautonia sociabilis</name>
    <dbReference type="NCBI Taxonomy" id="2080755"/>
    <lineage>
        <taxon>Bacteria</taxon>
        <taxon>Pseudomonadati</taxon>
        <taxon>Planctomycetota</taxon>
        <taxon>Planctomycetia</taxon>
        <taxon>Isosphaerales</taxon>
        <taxon>Isosphaeraceae</taxon>
        <taxon>Tautonia</taxon>
    </lineage>
</organism>
<evidence type="ECO:0000313" key="4">
    <source>
        <dbReference type="EMBL" id="RUL82166.1"/>
    </source>
</evidence>